<dbReference type="GO" id="GO:0051539">
    <property type="term" value="F:4 iron, 4 sulfur cluster binding"/>
    <property type="evidence" value="ECO:0007669"/>
    <property type="project" value="UniProtKB-KW"/>
</dbReference>
<evidence type="ECO:0000256" key="8">
    <source>
        <dbReference type="ARBA" id="ARBA00023239"/>
    </source>
</evidence>
<dbReference type="Gene3D" id="6.10.250.620">
    <property type="match status" value="1"/>
</dbReference>
<dbReference type="EMBL" id="WHYS01000044">
    <property type="protein sequence ID" value="MQL56656.1"/>
    <property type="molecule type" value="Genomic_DNA"/>
</dbReference>
<keyword evidence="3" id="KW-0949">S-adenosyl-L-methionine</keyword>
<keyword evidence="7" id="KW-0411">Iron-sulfur</keyword>
<accession>A0A6G1T759</accession>
<dbReference type="GO" id="GO:0016829">
    <property type="term" value="F:lyase activity"/>
    <property type="evidence" value="ECO:0007669"/>
    <property type="project" value="UniProtKB-KW"/>
</dbReference>
<name>A0A6G1T759_ACIAM</name>
<dbReference type="RefSeq" id="WP_211359321.1">
    <property type="nucleotide sequence ID" value="NZ_WHYS01000044.1"/>
</dbReference>
<evidence type="ECO:0000313" key="10">
    <source>
        <dbReference type="Proteomes" id="UP000474054"/>
    </source>
</evidence>
<dbReference type="InterPro" id="IPR038521">
    <property type="entry name" value="ThiC/Bza_core_dom"/>
</dbReference>
<evidence type="ECO:0000256" key="1">
    <source>
        <dbReference type="ARBA" id="ARBA00001966"/>
    </source>
</evidence>
<evidence type="ECO:0000256" key="2">
    <source>
        <dbReference type="ARBA" id="ARBA00022485"/>
    </source>
</evidence>
<comment type="caution">
    <text evidence="9">The sequence shown here is derived from an EMBL/GenBank/DDBJ whole genome shotgun (WGS) entry which is preliminary data.</text>
</comment>
<proteinExistence type="predicted"/>
<protein>
    <submittedName>
        <fullName evidence="9">Thiamine biosynthesis protein ThiC</fullName>
    </submittedName>
</protein>
<keyword evidence="8" id="KW-0456">Lyase</keyword>
<dbReference type="AlphaFoldDB" id="A0A6G1T759"/>
<keyword evidence="6" id="KW-0408">Iron</keyword>
<dbReference type="GO" id="GO:0009228">
    <property type="term" value="P:thiamine biosynthetic process"/>
    <property type="evidence" value="ECO:0007669"/>
    <property type="project" value="InterPro"/>
</dbReference>
<keyword evidence="2" id="KW-0004">4Fe-4S</keyword>
<dbReference type="PANTHER" id="PTHR30557">
    <property type="entry name" value="THIAMINE BIOSYNTHESIS PROTEIN THIC"/>
    <property type="match status" value="1"/>
</dbReference>
<evidence type="ECO:0000256" key="6">
    <source>
        <dbReference type="ARBA" id="ARBA00023004"/>
    </source>
</evidence>
<evidence type="ECO:0000256" key="5">
    <source>
        <dbReference type="ARBA" id="ARBA00022833"/>
    </source>
</evidence>
<reference evidence="9 10" key="1">
    <citation type="submission" date="2019-10" db="EMBL/GenBank/DDBJ databases">
        <title>Comparative genomics of sulfur disproportionating microorganisms.</title>
        <authorList>
            <person name="Ward L.M."/>
            <person name="Bertran E."/>
            <person name="Johnston D."/>
        </authorList>
    </citation>
    <scope>NUCLEOTIDE SEQUENCE [LARGE SCALE GENOMIC DNA]</scope>
    <source>
        <strain evidence="9 10">DSM 3772</strain>
    </source>
</reference>
<dbReference type="Pfam" id="PF01964">
    <property type="entry name" value="ThiC_Rad_SAM"/>
    <property type="match status" value="1"/>
</dbReference>
<dbReference type="InterPro" id="IPR002817">
    <property type="entry name" value="ThiC/BzaA/B"/>
</dbReference>
<dbReference type="Proteomes" id="UP000474054">
    <property type="component" value="Unassembled WGS sequence"/>
</dbReference>
<dbReference type="PANTHER" id="PTHR30557:SF1">
    <property type="entry name" value="PHOSPHOMETHYLPYRIMIDINE SYNTHASE, CHLOROPLASTIC"/>
    <property type="match status" value="1"/>
</dbReference>
<evidence type="ECO:0000256" key="7">
    <source>
        <dbReference type="ARBA" id="ARBA00023014"/>
    </source>
</evidence>
<gene>
    <name evidence="9" type="ORF">GFB69_13410</name>
</gene>
<evidence type="ECO:0000313" key="9">
    <source>
        <dbReference type="EMBL" id="MQL56656.1"/>
    </source>
</evidence>
<feature type="non-terminal residue" evidence="9">
    <location>
        <position position="1"/>
    </location>
</feature>
<keyword evidence="4" id="KW-0479">Metal-binding</keyword>
<comment type="cofactor">
    <cofactor evidence="1">
        <name>[4Fe-4S] cluster</name>
        <dbReference type="ChEBI" id="CHEBI:49883"/>
    </cofactor>
</comment>
<keyword evidence="5" id="KW-0862">Zinc</keyword>
<dbReference type="GO" id="GO:0046872">
    <property type="term" value="F:metal ion binding"/>
    <property type="evidence" value="ECO:0007669"/>
    <property type="project" value="UniProtKB-KW"/>
</dbReference>
<evidence type="ECO:0000256" key="4">
    <source>
        <dbReference type="ARBA" id="ARBA00022723"/>
    </source>
</evidence>
<dbReference type="Gene3D" id="3.20.20.540">
    <property type="entry name" value="Radical SAM ThiC family, central domain"/>
    <property type="match status" value="1"/>
</dbReference>
<organism evidence="9 10">
    <name type="scientific">Acidianus ambivalens</name>
    <name type="common">Desulfurolobus ambivalens</name>
    <dbReference type="NCBI Taxonomy" id="2283"/>
    <lineage>
        <taxon>Archaea</taxon>
        <taxon>Thermoproteota</taxon>
        <taxon>Thermoprotei</taxon>
        <taxon>Sulfolobales</taxon>
        <taxon>Sulfolobaceae</taxon>
        <taxon>Acidianus</taxon>
    </lineage>
</organism>
<evidence type="ECO:0000256" key="3">
    <source>
        <dbReference type="ARBA" id="ARBA00022691"/>
    </source>
</evidence>
<sequence>LMKSMSGHKPFYMLGPLVTDVSPGRDHIVTAIGAATSASHGCDFLCYVTPAEHLALPNKEDVIEGVKTSKIAAHVGDMVKLGKRDQDLAMGRARRDLDWNKMFDLALDPELARKIRTERASADEDACTMCGDFCAVKIVNQNYNLAK</sequence>